<feature type="domain" description="SnoaL-like" evidence="1">
    <location>
        <begin position="16"/>
        <end position="128"/>
    </location>
</feature>
<dbReference type="InterPro" id="IPR032710">
    <property type="entry name" value="NTF2-like_dom_sf"/>
</dbReference>
<dbReference type="KEGG" id="hyl:LPB072_03345"/>
<proteinExistence type="predicted"/>
<reference evidence="3 4" key="1">
    <citation type="submission" date="2016-02" db="EMBL/GenBank/DDBJ databases">
        <title>Draft genome sequence of Hydrogenophaga sp. LPB0072.</title>
        <authorList>
            <person name="Shin S.-K."/>
            <person name="Yi H."/>
        </authorList>
    </citation>
    <scope>NUCLEOTIDE SEQUENCE [LARGE SCALE GENOMIC DNA]</scope>
    <source>
        <strain evidence="3 4">LPB0072</strain>
    </source>
</reference>
<dbReference type="EMBL" id="CP017476">
    <property type="protein sequence ID" value="AOW12029.1"/>
    <property type="molecule type" value="Genomic_DNA"/>
</dbReference>
<dbReference type="STRING" id="1763535.LPB072_03345"/>
<reference evidence="2 5" key="2">
    <citation type="submission" date="2016-10" db="EMBL/GenBank/DDBJ databases">
        <title>Hydorgenophaga sp. LPB0072 isolated from gastropod.</title>
        <authorList>
            <person name="Kim E."/>
            <person name="Yi H."/>
        </authorList>
    </citation>
    <scope>NUCLEOTIDE SEQUENCE [LARGE SCALE GENOMIC DNA]</scope>
    <source>
        <strain evidence="2 5">LPB0072</strain>
    </source>
</reference>
<evidence type="ECO:0000259" key="1">
    <source>
        <dbReference type="Pfam" id="PF13474"/>
    </source>
</evidence>
<dbReference type="Pfam" id="PF13474">
    <property type="entry name" value="SnoaL_3"/>
    <property type="match status" value="1"/>
</dbReference>
<gene>
    <name evidence="2" type="ORF">LPB072_03345</name>
    <name evidence="3" type="ORF">LPB72_13585</name>
</gene>
<dbReference type="RefSeq" id="WP_066091568.1">
    <property type="nucleotide sequence ID" value="NZ_CP017476.1"/>
</dbReference>
<evidence type="ECO:0000313" key="3">
    <source>
        <dbReference type="EMBL" id="OAD40976.1"/>
    </source>
</evidence>
<protein>
    <submittedName>
        <fullName evidence="2">DUF4440 domain-containing protein</fullName>
    </submittedName>
</protein>
<dbReference type="OrthoDB" id="5767026at2"/>
<dbReference type="PANTHER" id="PTHR34957:SF1">
    <property type="entry name" value="NUCLEAR TRANSPORT FACTOR 2 (NTF2) FAMILY PROTEIN"/>
    <property type="match status" value="1"/>
</dbReference>
<name>A0A163CBE5_9BURK</name>
<sequence>MPKSKPPLSSPEDTEHAFYDALQHADLDRLMACWSDEDDIVCIHPGGPRLLGHAAIRAAFEAVFANGTVKAQIEKVRRIEVGTTSVHSVVERVEVMGNDGPQTAWVVATNVYAKTALGWRLVAHHASPGTRDEPVDVMAEPQVLH</sequence>
<evidence type="ECO:0000313" key="5">
    <source>
        <dbReference type="Proteomes" id="UP000185680"/>
    </source>
</evidence>
<accession>A0A163CBE5</accession>
<dbReference type="AlphaFoldDB" id="A0A163CBE5"/>
<dbReference type="Gene3D" id="3.10.450.50">
    <property type="match status" value="1"/>
</dbReference>
<dbReference type="PANTHER" id="PTHR34957">
    <property type="entry name" value="NUCLEAR TRANSPORT FACTOR 2 (NTF2) FAMILY PROTEIN"/>
    <property type="match status" value="1"/>
</dbReference>
<dbReference type="InterPro" id="IPR037401">
    <property type="entry name" value="SnoaL-like"/>
</dbReference>
<organism evidence="2 5">
    <name type="scientific">Hydrogenophaga crassostreae</name>
    <dbReference type="NCBI Taxonomy" id="1763535"/>
    <lineage>
        <taxon>Bacteria</taxon>
        <taxon>Pseudomonadati</taxon>
        <taxon>Pseudomonadota</taxon>
        <taxon>Betaproteobacteria</taxon>
        <taxon>Burkholderiales</taxon>
        <taxon>Comamonadaceae</taxon>
        <taxon>Hydrogenophaga</taxon>
    </lineage>
</organism>
<evidence type="ECO:0000313" key="4">
    <source>
        <dbReference type="Proteomes" id="UP000185657"/>
    </source>
</evidence>
<keyword evidence="4" id="KW-1185">Reference proteome</keyword>
<evidence type="ECO:0000313" key="2">
    <source>
        <dbReference type="EMBL" id="AOW12029.1"/>
    </source>
</evidence>
<dbReference type="EMBL" id="LVWD01000026">
    <property type="protein sequence ID" value="OAD40976.1"/>
    <property type="molecule type" value="Genomic_DNA"/>
</dbReference>
<dbReference type="Proteomes" id="UP000185657">
    <property type="component" value="Unassembled WGS sequence"/>
</dbReference>
<dbReference type="SUPFAM" id="SSF54427">
    <property type="entry name" value="NTF2-like"/>
    <property type="match status" value="1"/>
</dbReference>
<dbReference type="Proteomes" id="UP000185680">
    <property type="component" value="Chromosome"/>
</dbReference>